<reference evidence="2 3" key="1">
    <citation type="journal article" date="2021" name="Genome Biol. Evol.">
        <title>Complete Genome Sequencing of a Novel Gloeobacter Species from a Waterfall Cave in Mexico.</title>
        <authorList>
            <person name="Saw J.H."/>
            <person name="Cardona T."/>
            <person name="Montejano G."/>
        </authorList>
    </citation>
    <scope>NUCLEOTIDE SEQUENCE [LARGE SCALE GENOMIC DNA]</scope>
    <source>
        <strain evidence="2">MG652769</strain>
    </source>
</reference>
<dbReference type="Proteomes" id="UP001054846">
    <property type="component" value="Chromosome"/>
</dbReference>
<dbReference type="EMBL" id="CP063845">
    <property type="protein sequence ID" value="UFP96823.1"/>
    <property type="molecule type" value="Genomic_DNA"/>
</dbReference>
<gene>
    <name evidence="2" type="ORF">ISF26_11695</name>
</gene>
<dbReference type="InterPro" id="IPR013024">
    <property type="entry name" value="GGCT-like"/>
</dbReference>
<proteinExistence type="predicted"/>
<keyword evidence="1" id="KW-0456">Lyase</keyword>
<dbReference type="Gene3D" id="3.10.490.10">
    <property type="entry name" value="Gamma-glutamyl cyclotransferase-like"/>
    <property type="match status" value="1"/>
</dbReference>
<evidence type="ECO:0000256" key="1">
    <source>
        <dbReference type="ARBA" id="ARBA00023239"/>
    </source>
</evidence>
<dbReference type="InterPro" id="IPR017939">
    <property type="entry name" value="G-Glutamylcylcotransferase"/>
</dbReference>
<dbReference type="PANTHER" id="PTHR12935:SF0">
    <property type="entry name" value="GAMMA-GLUTAMYLCYCLOTRANSFERASE"/>
    <property type="match status" value="1"/>
</dbReference>
<dbReference type="CDD" id="cd06661">
    <property type="entry name" value="GGCT_like"/>
    <property type="match status" value="1"/>
</dbReference>
<dbReference type="PANTHER" id="PTHR12935">
    <property type="entry name" value="GAMMA-GLUTAMYLCYCLOTRANSFERASE"/>
    <property type="match status" value="1"/>
</dbReference>
<dbReference type="SUPFAM" id="SSF110857">
    <property type="entry name" value="Gamma-glutamyl cyclotransferase-like"/>
    <property type="match status" value="1"/>
</dbReference>
<evidence type="ECO:0000313" key="3">
    <source>
        <dbReference type="Proteomes" id="UP001054846"/>
    </source>
</evidence>
<dbReference type="Pfam" id="PF13772">
    <property type="entry name" value="AIG2_2"/>
    <property type="match status" value="1"/>
</dbReference>
<sequence length="190" mass="21694">MSLYYCHPGDDEPTFLYFAYGSCMCPVDLKRSLAEDVHGRVVGAARLSGYRLGFFHYLERRNCGALDIVPDPHGEVEGVLYRLPWRLGGLLDAREGVRQGDYRHAFVEVSCRGRAYRGVRTYTVVDKLSEEMAPNEWYGSVVLRGALTCGLSESYCWRLFERMCWLEAHRQPADAKCPPHRRRQGGRIAV</sequence>
<organism evidence="2 3">
    <name type="scientific">Gloeobacter morelensis MG652769</name>
    <dbReference type="NCBI Taxonomy" id="2781736"/>
    <lineage>
        <taxon>Bacteria</taxon>
        <taxon>Bacillati</taxon>
        <taxon>Cyanobacteriota</taxon>
        <taxon>Cyanophyceae</taxon>
        <taxon>Gloeobacterales</taxon>
        <taxon>Gloeobacteraceae</taxon>
        <taxon>Gloeobacter</taxon>
        <taxon>Gloeobacter morelensis</taxon>
    </lineage>
</organism>
<evidence type="ECO:0000313" key="2">
    <source>
        <dbReference type="EMBL" id="UFP96823.1"/>
    </source>
</evidence>
<dbReference type="RefSeq" id="WP_230844157.1">
    <property type="nucleotide sequence ID" value="NZ_CP063845.1"/>
</dbReference>
<dbReference type="InterPro" id="IPR036568">
    <property type="entry name" value="GGCT-like_sf"/>
</dbReference>
<accession>A0ABY3PSU8</accession>
<name>A0ABY3PSU8_9CYAN</name>
<protein>
    <submittedName>
        <fullName evidence="2">Gamma-glutamylcyclotransferase</fullName>
    </submittedName>
</protein>
<keyword evidence="3" id="KW-1185">Reference proteome</keyword>